<proteinExistence type="predicted"/>
<dbReference type="Pfam" id="PF13560">
    <property type="entry name" value="HTH_31"/>
    <property type="match status" value="1"/>
</dbReference>
<name>A0ABN2FHZ4_9ACTN</name>
<organism evidence="2 3">
    <name type="scientific">Nonomuraea maheshkhaliensis</name>
    <dbReference type="NCBI Taxonomy" id="419590"/>
    <lineage>
        <taxon>Bacteria</taxon>
        <taxon>Bacillati</taxon>
        <taxon>Actinomycetota</taxon>
        <taxon>Actinomycetes</taxon>
        <taxon>Streptosporangiales</taxon>
        <taxon>Streptosporangiaceae</taxon>
        <taxon>Nonomuraea</taxon>
    </lineage>
</organism>
<dbReference type="PANTHER" id="PTHR35010:SF2">
    <property type="entry name" value="BLL4672 PROTEIN"/>
    <property type="match status" value="1"/>
</dbReference>
<dbReference type="Gene3D" id="1.10.260.40">
    <property type="entry name" value="lambda repressor-like DNA-binding domains"/>
    <property type="match status" value="1"/>
</dbReference>
<dbReference type="SMART" id="SM00530">
    <property type="entry name" value="HTH_XRE"/>
    <property type="match status" value="1"/>
</dbReference>
<feature type="domain" description="HTH cro/C1-type" evidence="1">
    <location>
        <begin position="27"/>
        <end position="84"/>
    </location>
</feature>
<dbReference type="InterPro" id="IPR001387">
    <property type="entry name" value="Cro/C1-type_HTH"/>
</dbReference>
<evidence type="ECO:0000313" key="3">
    <source>
        <dbReference type="Proteomes" id="UP001500064"/>
    </source>
</evidence>
<protein>
    <submittedName>
        <fullName evidence="2">Helix-turn-helix transcriptional regulator</fullName>
    </submittedName>
</protein>
<comment type="caution">
    <text evidence="2">The sequence shown here is derived from an EMBL/GenBank/DDBJ whole genome shotgun (WGS) entry which is preliminary data.</text>
</comment>
<dbReference type="PANTHER" id="PTHR35010">
    <property type="entry name" value="BLL4672 PROTEIN-RELATED"/>
    <property type="match status" value="1"/>
</dbReference>
<gene>
    <name evidence="2" type="ORF">GCM10009733_051030</name>
</gene>
<reference evidence="2 3" key="1">
    <citation type="journal article" date="2019" name="Int. J. Syst. Evol. Microbiol.">
        <title>The Global Catalogue of Microorganisms (GCM) 10K type strain sequencing project: providing services to taxonomists for standard genome sequencing and annotation.</title>
        <authorList>
            <consortium name="The Broad Institute Genomics Platform"/>
            <consortium name="The Broad Institute Genome Sequencing Center for Infectious Disease"/>
            <person name="Wu L."/>
            <person name="Ma J."/>
        </authorList>
    </citation>
    <scope>NUCLEOTIDE SEQUENCE [LARGE SCALE GENOMIC DNA]</scope>
    <source>
        <strain evidence="2 3">JCM 13929</strain>
    </source>
</reference>
<evidence type="ECO:0000313" key="2">
    <source>
        <dbReference type="EMBL" id="GAA1647713.1"/>
    </source>
</evidence>
<dbReference type="InterPro" id="IPR041413">
    <property type="entry name" value="MLTR_LBD"/>
</dbReference>
<dbReference type="PROSITE" id="PS50943">
    <property type="entry name" value="HTH_CROC1"/>
    <property type="match status" value="1"/>
</dbReference>
<dbReference type="InterPro" id="IPR010982">
    <property type="entry name" value="Lambda_DNA-bd_dom_sf"/>
</dbReference>
<dbReference type="Pfam" id="PF17765">
    <property type="entry name" value="MLTR_LBD"/>
    <property type="match status" value="1"/>
</dbReference>
<dbReference type="Proteomes" id="UP001500064">
    <property type="component" value="Unassembled WGS sequence"/>
</dbReference>
<sequence>MESVEAWEFGPTVRRWRDRVAPEAVGVQASRRRRATGLRREELAALAGISADYLTRLEQGRASAPSAQVVESLARALRLSDTERDLLYRLAGQTPPGPDIVPSRVAPSVQRLLDRLSHTPVVVYDAGWTLVLANAPYEALMGETATWRGLERNAVWRNVARLPSRVVHTPQEQAEHEARLVADLRLTVSRYPADRTLRRLITDLAAGSPRFTELWDAEAPPPLADPSRKKTIDHPAVGPITLDCDTLFVALDDLRITVYTAEPGTEDADRLALAIVLGTQSLQL</sequence>
<keyword evidence="3" id="KW-1185">Reference proteome</keyword>
<dbReference type="SUPFAM" id="SSF47413">
    <property type="entry name" value="lambda repressor-like DNA-binding domains"/>
    <property type="match status" value="1"/>
</dbReference>
<dbReference type="Gene3D" id="3.30.450.180">
    <property type="match status" value="1"/>
</dbReference>
<dbReference type="EMBL" id="BAAAMU010000038">
    <property type="protein sequence ID" value="GAA1647713.1"/>
    <property type="molecule type" value="Genomic_DNA"/>
</dbReference>
<evidence type="ECO:0000259" key="1">
    <source>
        <dbReference type="PROSITE" id="PS50943"/>
    </source>
</evidence>
<accession>A0ABN2FHZ4</accession>
<dbReference type="CDD" id="cd00093">
    <property type="entry name" value="HTH_XRE"/>
    <property type="match status" value="1"/>
</dbReference>